<dbReference type="EMBL" id="KN847526">
    <property type="protein sequence ID" value="KIV88072.1"/>
    <property type="molecule type" value="Genomic_DNA"/>
</dbReference>
<accession>A0A0D1YZQ4</accession>
<dbReference type="AlphaFoldDB" id="A0A0D1YZQ4"/>
<gene>
    <name evidence="1" type="ORF">PV10_09002</name>
</gene>
<dbReference type="HOGENOM" id="CLU_2904198_0_0_1"/>
<name>A0A0D1YZQ4_EXOME</name>
<proteinExistence type="predicted"/>
<evidence type="ECO:0000313" key="2">
    <source>
        <dbReference type="Proteomes" id="UP000054302"/>
    </source>
</evidence>
<organism evidence="1 2">
    <name type="scientific">Exophiala mesophila</name>
    <name type="common">Black yeast-like fungus</name>
    <dbReference type="NCBI Taxonomy" id="212818"/>
    <lineage>
        <taxon>Eukaryota</taxon>
        <taxon>Fungi</taxon>
        <taxon>Dikarya</taxon>
        <taxon>Ascomycota</taxon>
        <taxon>Pezizomycotina</taxon>
        <taxon>Eurotiomycetes</taxon>
        <taxon>Chaetothyriomycetidae</taxon>
        <taxon>Chaetothyriales</taxon>
        <taxon>Herpotrichiellaceae</taxon>
        <taxon>Exophiala</taxon>
    </lineage>
</organism>
<dbReference type="VEuPathDB" id="FungiDB:PV10_09002"/>
<sequence>MDGIPPFPAHLPFSMGATLDKSVKSNQQASSTDPCRKKYLNKLGLKSCVRYSEERSLAYVPL</sequence>
<evidence type="ECO:0000313" key="1">
    <source>
        <dbReference type="EMBL" id="KIV88072.1"/>
    </source>
</evidence>
<protein>
    <submittedName>
        <fullName evidence="1">Uncharacterized protein</fullName>
    </submittedName>
</protein>
<dbReference type="Proteomes" id="UP000054302">
    <property type="component" value="Unassembled WGS sequence"/>
</dbReference>
<keyword evidence="2" id="KW-1185">Reference proteome</keyword>
<reference evidence="1 2" key="1">
    <citation type="submission" date="2015-01" db="EMBL/GenBank/DDBJ databases">
        <title>The Genome Sequence of Exophiala mesophila CBS40295.</title>
        <authorList>
            <consortium name="The Broad Institute Genomics Platform"/>
            <person name="Cuomo C."/>
            <person name="de Hoog S."/>
            <person name="Gorbushina A."/>
            <person name="Stielow B."/>
            <person name="Teixiera M."/>
            <person name="Abouelleil A."/>
            <person name="Chapman S.B."/>
            <person name="Priest M."/>
            <person name="Young S.K."/>
            <person name="Wortman J."/>
            <person name="Nusbaum C."/>
            <person name="Birren B."/>
        </authorList>
    </citation>
    <scope>NUCLEOTIDE SEQUENCE [LARGE SCALE GENOMIC DNA]</scope>
    <source>
        <strain evidence="1 2">CBS 40295</strain>
    </source>
</reference>
<dbReference type="RefSeq" id="XP_016219646.1">
    <property type="nucleotide sequence ID" value="XM_016374102.1"/>
</dbReference>
<dbReference type="GeneID" id="27326847"/>